<dbReference type="EMBL" id="BK016086">
    <property type="protein sequence ID" value="DAF93618.1"/>
    <property type="molecule type" value="Genomic_DNA"/>
</dbReference>
<sequence length="133" mass="14827">MAYPQKLILTLHQRIILLHRISHLAELTPGELDDLFNEGRDDLLDLGALETAIEFYDTLFTNSNGHLIAVCIQTPEQAEVLAECLEGSTYFATRQKGDAVYVHAANAAAELLSTVLDREVVPHIDLRPEQKFA</sequence>
<reference evidence="1" key="1">
    <citation type="journal article" date="2021" name="Proc. Natl. Acad. Sci. U.S.A.">
        <title>A Catalog of Tens of Thousands of Viruses from Human Metagenomes Reveals Hidden Associations with Chronic Diseases.</title>
        <authorList>
            <person name="Tisza M.J."/>
            <person name="Buck C.B."/>
        </authorList>
    </citation>
    <scope>NUCLEOTIDE SEQUENCE</scope>
    <source>
        <strain evidence="1">Ctshb19</strain>
    </source>
</reference>
<name>A0A8S5UGU1_9CAUD</name>
<organism evidence="1">
    <name type="scientific">Myoviridae sp. ctshb19</name>
    <dbReference type="NCBI Taxonomy" id="2825194"/>
    <lineage>
        <taxon>Viruses</taxon>
        <taxon>Duplodnaviria</taxon>
        <taxon>Heunggongvirae</taxon>
        <taxon>Uroviricota</taxon>
        <taxon>Caudoviricetes</taxon>
    </lineage>
</organism>
<proteinExistence type="predicted"/>
<protein>
    <submittedName>
        <fullName evidence="1">Uncharacterized protein</fullName>
    </submittedName>
</protein>
<accession>A0A8S5UGU1</accession>
<evidence type="ECO:0000313" key="1">
    <source>
        <dbReference type="EMBL" id="DAF93618.1"/>
    </source>
</evidence>